<organism evidence="2 3">
    <name type="scientific">Fasciolopsis buskii</name>
    <dbReference type="NCBI Taxonomy" id="27845"/>
    <lineage>
        <taxon>Eukaryota</taxon>
        <taxon>Metazoa</taxon>
        <taxon>Spiralia</taxon>
        <taxon>Lophotrochozoa</taxon>
        <taxon>Platyhelminthes</taxon>
        <taxon>Trematoda</taxon>
        <taxon>Digenea</taxon>
        <taxon>Plagiorchiida</taxon>
        <taxon>Echinostomata</taxon>
        <taxon>Echinostomatoidea</taxon>
        <taxon>Fasciolidae</taxon>
        <taxon>Fasciolopsis</taxon>
    </lineage>
</organism>
<evidence type="ECO:0000313" key="2">
    <source>
        <dbReference type="EMBL" id="KAA0189354.1"/>
    </source>
</evidence>
<proteinExistence type="predicted"/>
<comment type="caution">
    <text evidence="2">The sequence shown here is derived from an EMBL/GenBank/DDBJ whole genome shotgun (WGS) entry which is preliminary data.</text>
</comment>
<keyword evidence="3" id="KW-1185">Reference proteome</keyword>
<feature type="domain" description="DNA repair metallo-beta-lactamase" evidence="1">
    <location>
        <begin position="55"/>
        <end position="183"/>
    </location>
</feature>
<dbReference type="GO" id="GO:0035312">
    <property type="term" value="F:5'-3' DNA exonuclease activity"/>
    <property type="evidence" value="ECO:0007669"/>
    <property type="project" value="TreeGrafter"/>
</dbReference>
<evidence type="ECO:0000259" key="1">
    <source>
        <dbReference type="Pfam" id="PF07522"/>
    </source>
</evidence>
<dbReference type="Proteomes" id="UP000728185">
    <property type="component" value="Unassembled WGS sequence"/>
</dbReference>
<reference evidence="2" key="1">
    <citation type="submission" date="2019-05" db="EMBL/GenBank/DDBJ databases">
        <title>Annotation for the trematode Fasciolopsis buski.</title>
        <authorList>
            <person name="Choi Y.-J."/>
        </authorList>
    </citation>
    <scope>NUCLEOTIDE SEQUENCE</scope>
    <source>
        <strain evidence="2">HT</strain>
        <tissue evidence="2">Whole worm</tissue>
    </source>
</reference>
<protein>
    <submittedName>
        <fullName evidence="2">DNA cross-link repair 1A protein</fullName>
    </submittedName>
</protein>
<dbReference type="Gene3D" id="3.40.50.12650">
    <property type="match status" value="1"/>
</dbReference>
<sequence>THTDKPQFTLPTSIPGLAKELNLSVWFPKTQHQLVLVAAEHGCQLCRALLGRCVPDRRKARLHIASMNQINVRQLARYSTLPDVMLPTVRSGLVELKDRSKNMRPVLAWRPTGWSHVPQKRPGTSFAPVLSSSPHDAVRGVRLEHSNGHVFVYGAAYSEHSSFCELKDFVTHLRPERIQPTVFGRGSNGHRDLFDQWLKI</sequence>
<gene>
    <name evidence="2" type="ORF">FBUS_06762</name>
</gene>
<dbReference type="InterPro" id="IPR011084">
    <property type="entry name" value="DRMBL"/>
</dbReference>
<accession>A0A8E0RVW8</accession>
<dbReference type="PANTHER" id="PTHR23240">
    <property type="entry name" value="DNA CROSS-LINK REPAIR PROTEIN PSO2/SNM1-RELATED"/>
    <property type="match status" value="1"/>
</dbReference>
<dbReference type="OrthoDB" id="262529at2759"/>
<dbReference type="EMBL" id="LUCM01007788">
    <property type="protein sequence ID" value="KAA0189354.1"/>
    <property type="molecule type" value="Genomic_DNA"/>
</dbReference>
<evidence type="ECO:0000313" key="3">
    <source>
        <dbReference type="Proteomes" id="UP000728185"/>
    </source>
</evidence>
<feature type="non-terminal residue" evidence="2">
    <location>
        <position position="1"/>
    </location>
</feature>
<dbReference type="AlphaFoldDB" id="A0A8E0RVW8"/>
<dbReference type="GO" id="GO:0036297">
    <property type="term" value="P:interstrand cross-link repair"/>
    <property type="evidence" value="ECO:0007669"/>
    <property type="project" value="TreeGrafter"/>
</dbReference>
<dbReference type="Pfam" id="PF07522">
    <property type="entry name" value="DRMBL"/>
    <property type="match status" value="1"/>
</dbReference>
<dbReference type="GO" id="GO:0006303">
    <property type="term" value="P:double-strand break repair via nonhomologous end joining"/>
    <property type="evidence" value="ECO:0007669"/>
    <property type="project" value="TreeGrafter"/>
</dbReference>
<name>A0A8E0RVW8_9TREM</name>
<dbReference type="GO" id="GO:0003684">
    <property type="term" value="F:damaged DNA binding"/>
    <property type="evidence" value="ECO:0007669"/>
    <property type="project" value="TreeGrafter"/>
</dbReference>
<dbReference type="PANTHER" id="PTHR23240:SF6">
    <property type="entry name" value="DNA CROSS-LINK REPAIR 1A PROTEIN"/>
    <property type="match status" value="1"/>
</dbReference>